<dbReference type="Proteomes" id="UP000236161">
    <property type="component" value="Unassembled WGS sequence"/>
</dbReference>
<dbReference type="STRING" id="1088818.A0A2I0A2J2"/>
<feature type="compositionally biased region" description="Low complexity" evidence="1">
    <location>
        <begin position="773"/>
        <end position="793"/>
    </location>
</feature>
<feature type="compositionally biased region" description="Low complexity" evidence="1">
    <location>
        <begin position="574"/>
        <end position="585"/>
    </location>
</feature>
<feature type="region of interest" description="Disordered" evidence="1">
    <location>
        <begin position="715"/>
        <end position="806"/>
    </location>
</feature>
<evidence type="ECO:0000313" key="4">
    <source>
        <dbReference type="EMBL" id="PKA49759.1"/>
    </source>
</evidence>
<keyword evidence="5" id="KW-1185">Reference proteome</keyword>
<feature type="region of interest" description="Disordered" evidence="1">
    <location>
        <begin position="1"/>
        <end position="20"/>
    </location>
</feature>
<feature type="region of interest" description="Disordered" evidence="1">
    <location>
        <begin position="1004"/>
        <end position="1054"/>
    </location>
</feature>
<feature type="compositionally biased region" description="Polar residues" evidence="1">
    <location>
        <begin position="1021"/>
        <end position="1036"/>
    </location>
</feature>
<dbReference type="InterPro" id="IPR054708">
    <property type="entry name" value="MTPAP-like_central"/>
</dbReference>
<dbReference type="InterPro" id="IPR058921">
    <property type="entry name" value="PAP/OAS1-rel"/>
</dbReference>
<evidence type="ECO:0000256" key="1">
    <source>
        <dbReference type="SAM" id="MobiDB-lite"/>
    </source>
</evidence>
<dbReference type="Gene3D" id="3.30.460.10">
    <property type="entry name" value="Beta Polymerase, domain 2"/>
    <property type="match status" value="1"/>
</dbReference>
<evidence type="ECO:0008006" key="6">
    <source>
        <dbReference type="Google" id="ProtNLM"/>
    </source>
</evidence>
<dbReference type="EMBL" id="KZ452037">
    <property type="protein sequence ID" value="PKA49759.1"/>
    <property type="molecule type" value="Genomic_DNA"/>
</dbReference>
<accession>A0A2I0A2J2</accession>
<feature type="domain" description="Poly(A) RNA polymerase mitochondrial-like central palm" evidence="2">
    <location>
        <begin position="42"/>
        <end position="163"/>
    </location>
</feature>
<proteinExistence type="predicted"/>
<gene>
    <name evidence="4" type="ORF">AXF42_Ash004300</name>
</gene>
<dbReference type="InterPro" id="IPR043519">
    <property type="entry name" value="NT_sf"/>
</dbReference>
<dbReference type="Pfam" id="PF22600">
    <property type="entry name" value="MTPAP-like_central"/>
    <property type="match status" value="1"/>
</dbReference>
<feature type="compositionally biased region" description="Polar residues" evidence="1">
    <location>
        <begin position="1346"/>
        <end position="1363"/>
    </location>
</feature>
<dbReference type="FunFam" id="1.10.1410.10:FF:000013">
    <property type="entry name" value="PAP/OAS1 substrate-binding domain superfamily"/>
    <property type="match status" value="1"/>
</dbReference>
<protein>
    <recommendedName>
        <fullName evidence="6">Polymerase nucleotidyl transferase domain-containing protein</fullName>
    </recommendedName>
</protein>
<dbReference type="CDD" id="cd05402">
    <property type="entry name" value="NT_PAP_TUTase"/>
    <property type="match status" value="1"/>
</dbReference>
<dbReference type="FunFam" id="3.30.460.10:FF:000046">
    <property type="entry name" value="PAP/OAS1 substrate-binding domain superfamily"/>
    <property type="match status" value="1"/>
</dbReference>
<feature type="region of interest" description="Disordered" evidence="1">
    <location>
        <begin position="535"/>
        <end position="605"/>
    </location>
</feature>
<feature type="region of interest" description="Disordered" evidence="1">
    <location>
        <begin position="464"/>
        <end position="496"/>
    </location>
</feature>
<dbReference type="PANTHER" id="PTHR45979:SF30">
    <property type="entry name" value="NUCLEOTIDYLTRANSFERASE"/>
    <property type="match status" value="1"/>
</dbReference>
<dbReference type="SUPFAM" id="SSF81631">
    <property type="entry name" value="PAP/OAS1 substrate-binding domain"/>
    <property type="match status" value="1"/>
</dbReference>
<evidence type="ECO:0000313" key="5">
    <source>
        <dbReference type="Proteomes" id="UP000236161"/>
    </source>
</evidence>
<sequence>MDEHEGWTQPGGLQPNGLLPNETANVTMVLDTERWSKAEERTAELIARIQPNRPSEERRNAVANYVQRLIMKCFSCEVFTFGSVPLKTYLPDGDIDLTAFSENEDLKTTWANEVREVLESEERSESAEFRVKEVQYIQAEVKIIKCLVENIVVDISFNQVGGLCTLCFLEEIDHLINQNHLFKRSIILIKAWCYYESRILGAHHGLISTYALETLVLYIFHVFNNSFSGPLEVLYRFLEFFSNFDWDNFCVSLWGPVPICSLPDMNAEPPRKDGGELLLSKPFLEACSGVYAVFPAGQENQTQQFVSKHFNVIDPLRTNNNLGRSVSKGNFYRIRSAFAFGAKKLANLLYCPQEDLIAEINQFFMNTWERHGSGNRPDAPVPGICYVRPLHNGPSEEHNNSRSTSGLKKKNESVGNEHQTQRGRPLHGYASHVLHSITQPSHTAYRTSNSSLIAHNLCQKNNVDQTNLRDSDSDRNASSSLSAQPDKVPKNSKPDFSVRYVEGQSRFQFARTRSSPELTEATADVQSRLRHYRVVAAGKTHNEQSRSDYGSRRKNTGSEILGVQSERSYQNDPSSLSHSSSHQSLDFATNSNSASNSCQDDSSGFTTVVEDHTSVSEALELQQQEEQNLVNMMASSQIHNFNGQVQLPIHLASPHIPLPLSSVLASMGYHQRNFTGIVPSNITLIDPSWGSAMQFPQGFIPSPLPQYFPNVSVSSNSEEIESGNDISSVTEMSSEDGKQSAWQDGDHGSTRVIGTENGLPQPRCSDERKQSPASRFSYSLSQRSSTSAASSMSGNHKISTENRGPRDEYLDAWHQSSRASDKSSADKNVNLRFFPMNQASSSRSKPSAEPSRAVLNVKVSKSARDRWGRKPSVSAVVTSLHGKAISGWQVEGASEHISSPQEDDESRDWVNISTASTNNSDHTVESSSLGTTYAKNQLSRYEPAQTSGADSVIPMAPMLVGGSRNRVADNSGVLPFAFYPTGPPVPFVTMLPFYNFPADGTNADVSTNQIDADDGGEQVRTPPSEQNFHSVDNHGQSEGPLNLISSNEPNEEHKSDILNSDFASHWQNLQYGRLCQNIPNHGQFIYSPPVMVPPVYLQGHFPLDGPGRPLAPNLNFFTQMMGYGPRLVPVAPLQPGPSRPSNVFHRYGDEPPRYRAGTGTYLPNPKATFRDRHYSSTRNHRGTYNYDRGDADREGSWVNSKNRSGGRSHGRNHNEKLSLRPDRLAASDVRNERVWESYRHEQAVPHQVQNSSFGSSTTSLNSANVAHGMYPVSGASSNGLAGPAVPSVVMLYPYEQGVNYVSSAESLEFGSLGPVHLSNNELPRSSDGNPIRRIHDQRHGAHIGNSLRSSPDQPSSPQILRDL</sequence>
<dbReference type="SUPFAM" id="SSF81301">
    <property type="entry name" value="Nucleotidyltransferase"/>
    <property type="match status" value="1"/>
</dbReference>
<dbReference type="Pfam" id="PF26180">
    <property type="entry name" value="PAP-OAS1"/>
    <property type="match status" value="1"/>
</dbReference>
<evidence type="ECO:0000259" key="3">
    <source>
        <dbReference type="Pfam" id="PF26180"/>
    </source>
</evidence>
<dbReference type="Gene3D" id="1.10.1410.10">
    <property type="match status" value="1"/>
</dbReference>
<feature type="domain" description="PAP/OAS1 substrate-binding-related" evidence="3">
    <location>
        <begin position="176"/>
        <end position="368"/>
    </location>
</feature>
<evidence type="ECO:0000259" key="2">
    <source>
        <dbReference type="Pfam" id="PF22600"/>
    </source>
</evidence>
<feature type="region of interest" description="Disordered" evidence="1">
    <location>
        <begin position="1341"/>
        <end position="1363"/>
    </location>
</feature>
<feature type="compositionally biased region" description="Polar residues" evidence="1">
    <location>
        <begin position="586"/>
        <end position="605"/>
    </location>
</feature>
<feature type="region of interest" description="Disordered" evidence="1">
    <location>
        <begin position="1150"/>
        <end position="1222"/>
    </location>
</feature>
<reference evidence="4 5" key="1">
    <citation type="journal article" date="2017" name="Nature">
        <title>The Apostasia genome and the evolution of orchids.</title>
        <authorList>
            <person name="Zhang G.Q."/>
            <person name="Liu K.W."/>
            <person name="Li Z."/>
            <person name="Lohaus R."/>
            <person name="Hsiao Y.Y."/>
            <person name="Niu S.C."/>
            <person name="Wang J.Y."/>
            <person name="Lin Y.C."/>
            <person name="Xu Q."/>
            <person name="Chen L.J."/>
            <person name="Yoshida K."/>
            <person name="Fujiwara S."/>
            <person name="Wang Z.W."/>
            <person name="Zhang Y.Q."/>
            <person name="Mitsuda N."/>
            <person name="Wang M."/>
            <person name="Liu G.H."/>
            <person name="Pecoraro L."/>
            <person name="Huang H.X."/>
            <person name="Xiao X.J."/>
            <person name="Lin M."/>
            <person name="Wu X.Y."/>
            <person name="Wu W.L."/>
            <person name="Chen Y.Y."/>
            <person name="Chang S.B."/>
            <person name="Sakamoto S."/>
            <person name="Ohme-Takagi M."/>
            <person name="Yagi M."/>
            <person name="Zeng S.J."/>
            <person name="Shen C.Y."/>
            <person name="Yeh C.M."/>
            <person name="Luo Y.B."/>
            <person name="Tsai W.C."/>
            <person name="Van de Peer Y."/>
            <person name="Liu Z.J."/>
        </authorList>
    </citation>
    <scope>NUCLEOTIDE SEQUENCE [LARGE SCALE GENOMIC DNA]</scope>
    <source>
        <strain evidence="5">cv. Shenzhen</strain>
        <tissue evidence="4">Stem</tissue>
    </source>
</reference>
<feature type="compositionally biased region" description="Basic and acidic residues" evidence="1">
    <location>
        <begin position="1212"/>
        <end position="1222"/>
    </location>
</feature>
<dbReference type="OrthoDB" id="273917at2759"/>
<dbReference type="InterPro" id="IPR058920">
    <property type="entry name" value="PAP-OAS1-bd-rel"/>
</dbReference>
<organism evidence="4 5">
    <name type="scientific">Apostasia shenzhenica</name>
    <dbReference type="NCBI Taxonomy" id="1088818"/>
    <lineage>
        <taxon>Eukaryota</taxon>
        <taxon>Viridiplantae</taxon>
        <taxon>Streptophyta</taxon>
        <taxon>Embryophyta</taxon>
        <taxon>Tracheophyta</taxon>
        <taxon>Spermatophyta</taxon>
        <taxon>Magnoliopsida</taxon>
        <taxon>Liliopsida</taxon>
        <taxon>Asparagales</taxon>
        <taxon>Orchidaceae</taxon>
        <taxon>Apostasioideae</taxon>
        <taxon>Apostasia</taxon>
    </lineage>
</organism>
<feature type="compositionally biased region" description="Low complexity" evidence="1">
    <location>
        <begin position="715"/>
        <end position="728"/>
    </location>
</feature>
<feature type="compositionally biased region" description="Basic and acidic residues" evidence="1">
    <location>
        <begin position="540"/>
        <end position="551"/>
    </location>
</feature>
<feature type="region of interest" description="Disordered" evidence="1">
    <location>
        <begin position="387"/>
        <end position="424"/>
    </location>
</feature>
<dbReference type="PANTHER" id="PTHR45979">
    <property type="entry name" value="PAP/OAS1 SUBSTRATE-BINDING DOMAIN SUPERFAMILY"/>
    <property type="match status" value="1"/>
</dbReference>
<name>A0A2I0A2J2_9ASPA</name>